<dbReference type="Proteomes" id="UP001153332">
    <property type="component" value="Unassembled WGS sequence"/>
</dbReference>
<name>A0ACC2K1U7_9PEZI</name>
<sequence length="359" mass="41455">MDSRLPHFTIAFPDPSQTAIMSYLETQFNAPVHKEVIKVDRNIVAQFPPGTIVKACRGYGGSHWNETGRLDIEIDGKPESYFLKLTEGDIAGPMLQGEYESMKLIHQFIPQFSPKPIAWGKCEDSDRYFSLYSFHEIIRKEPDIPRFTKALAQLHTISSDANPTGKFGFHVTTYNGILPQDNLWTDSWEAFYARGMRHMLKIETERRGRSEELERLSVPFLGKVIPRLLRPLETEGRSIRPVLIHGDLWLGNVSPQKDSGDPLMYDSSAFWGHNEYELGIMRPLENEWATECMESYHQHIPKAEPQDDWDARNALYAIRAIIHDSALWPEKREFREKLIAEIRKLVEKFPEGYVEGKSY</sequence>
<reference evidence="1" key="1">
    <citation type="submission" date="2022-12" db="EMBL/GenBank/DDBJ databases">
        <title>Genome Sequence of Lasiodiplodia mahajangana.</title>
        <authorList>
            <person name="Buettner E."/>
        </authorList>
    </citation>
    <scope>NUCLEOTIDE SEQUENCE</scope>
    <source>
        <strain evidence="1">VT137</strain>
    </source>
</reference>
<organism evidence="1 2">
    <name type="scientific">Lasiodiplodia mahajangana</name>
    <dbReference type="NCBI Taxonomy" id="1108764"/>
    <lineage>
        <taxon>Eukaryota</taxon>
        <taxon>Fungi</taxon>
        <taxon>Dikarya</taxon>
        <taxon>Ascomycota</taxon>
        <taxon>Pezizomycotina</taxon>
        <taxon>Dothideomycetes</taxon>
        <taxon>Dothideomycetes incertae sedis</taxon>
        <taxon>Botryosphaeriales</taxon>
        <taxon>Botryosphaeriaceae</taxon>
        <taxon>Lasiodiplodia</taxon>
    </lineage>
</organism>
<accession>A0ACC2K1U7</accession>
<keyword evidence="2" id="KW-1185">Reference proteome</keyword>
<evidence type="ECO:0000313" key="2">
    <source>
        <dbReference type="Proteomes" id="UP001153332"/>
    </source>
</evidence>
<protein>
    <submittedName>
        <fullName evidence="1">Uncharacterized protein</fullName>
    </submittedName>
</protein>
<evidence type="ECO:0000313" key="1">
    <source>
        <dbReference type="EMBL" id="KAJ8133463.1"/>
    </source>
</evidence>
<gene>
    <name evidence="1" type="ORF">O1611_g173</name>
</gene>
<proteinExistence type="predicted"/>
<dbReference type="EMBL" id="JAPUUL010000012">
    <property type="protein sequence ID" value="KAJ8133463.1"/>
    <property type="molecule type" value="Genomic_DNA"/>
</dbReference>
<comment type="caution">
    <text evidence="1">The sequence shown here is derived from an EMBL/GenBank/DDBJ whole genome shotgun (WGS) entry which is preliminary data.</text>
</comment>